<dbReference type="Proteomes" id="UP000612893">
    <property type="component" value="Unassembled WGS sequence"/>
</dbReference>
<gene>
    <name evidence="1" type="ORF">JF922_12225</name>
</gene>
<protein>
    <submittedName>
        <fullName evidence="1">Uncharacterized protein</fullName>
    </submittedName>
</protein>
<name>A0A934N9M5_9BACT</name>
<organism evidence="1 2">
    <name type="scientific">Candidatus Nephthysia bennettiae</name>
    <dbReference type="NCBI Taxonomy" id="3127016"/>
    <lineage>
        <taxon>Bacteria</taxon>
        <taxon>Bacillati</taxon>
        <taxon>Candidatus Dormiibacterota</taxon>
        <taxon>Candidatus Dormibacteria</taxon>
        <taxon>Candidatus Dormibacterales</taxon>
        <taxon>Candidatus Dormibacteraceae</taxon>
        <taxon>Candidatus Nephthysia</taxon>
    </lineage>
</organism>
<evidence type="ECO:0000313" key="1">
    <source>
        <dbReference type="EMBL" id="MBJ7598834.1"/>
    </source>
</evidence>
<dbReference type="RefSeq" id="WP_338202043.1">
    <property type="nucleotide sequence ID" value="NZ_JAEKNR010000130.1"/>
</dbReference>
<proteinExistence type="predicted"/>
<reference evidence="1" key="1">
    <citation type="submission" date="2020-10" db="EMBL/GenBank/DDBJ databases">
        <title>Ca. Dormibacterota MAGs.</title>
        <authorList>
            <person name="Montgomery K."/>
        </authorList>
    </citation>
    <scope>NUCLEOTIDE SEQUENCE [LARGE SCALE GENOMIC DNA]</scope>
    <source>
        <strain evidence="1">SC8812_S17_10</strain>
    </source>
</reference>
<sequence length="100" mass="9945">MLVALGVISQVRTGSDLAPAGGSILNDTGSPVAVGPCRAPCTGMLARFELPPGKGVRTGSAQGGERWLVLDQAGRRLGCLTPGSGAAGAEQLRVSRAGSC</sequence>
<dbReference type="EMBL" id="JAEKNR010000130">
    <property type="protein sequence ID" value="MBJ7598834.1"/>
    <property type="molecule type" value="Genomic_DNA"/>
</dbReference>
<accession>A0A934N9M5</accession>
<dbReference type="AlphaFoldDB" id="A0A934N9M5"/>
<comment type="caution">
    <text evidence="1">The sequence shown here is derived from an EMBL/GenBank/DDBJ whole genome shotgun (WGS) entry which is preliminary data.</text>
</comment>
<evidence type="ECO:0000313" key="2">
    <source>
        <dbReference type="Proteomes" id="UP000612893"/>
    </source>
</evidence>
<keyword evidence="2" id="KW-1185">Reference proteome</keyword>